<dbReference type="AlphaFoldDB" id="A0A2G8SHW0"/>
<keyword evidence="3" id="KW-1185">Reference proteome</keyword>
<gene>
    <name evidence="2" type="ORF">GSI_04810</name>
</gene>
<protein>
    <submittedName>
        <fullName evidence="2">Uncharacterized protein</fullName>
    </submittedName>
</protein>
<proteinExistence type="predicted"/>
<name>A0A2G8SHW0_9APHY</name>
<feature type="region of interest" description="Disordered" evidence="1">
    <location>
        <begin position="280"/>
        <end position="299"/>
    </location>
</feature>
<sequence>MSVAATLQAASDSVFFSPMVQIQVYSAPAARPPPALLPALDGTLSIGLLDASVPEDTYSVVRALNQVAQEGGQGSGSGSRSRPVWKKLDRLVCDPRIFYILGLHSPIRLVKLDYCSPLTLARRCVEPTLRENPVPRLKISFALTEGRDVLDGLFSPELARALTHLTLVLEFAKTAGRGGRGRGDRRAPPDTLVSRLQPLHKLTHLRLVVHSNIHHDPSSGRRAYPRSTSWAPPLPTLRYVFVATSAYLAVRDPDVEAWSYRFWKMIDRWREPRGWRIDRFDSGSNSRPARERERERERGPVPVELREDVAEAIMEDEDLVLSEADNASRTLHFDEDYIASVPRQANRLSNGRSETRSSYLLWGSVTEGEMTSWTRAKRMSSSSNTYIPEEIQQP</sequence>
<organism evidence="2 3">
    <name type="scientific">Ganoderma sinense ZZ0214-1</name>
    <dbReference type="NCBI Taxonomy" id="1077348"/>
    <lineage>
        <taxon>Eukaryota</taxon>
        <taxon>Fungi</taxon>
        <taxon>Dikarya</taxon>
        <taxon>Basidiomycota</taxon>
        <taxon>Agaricomycotina</taxon>
        <taxon>Agaricomycetes</taxon>
        <taxon>Polyporales</taxon>
        <taxon>Polyporaceae</taxon>
        <taxon>Ganoderma</taxon>
    </lineage>
</organism>
<comment type="caution">
    <text evidence="2">The sequence shown here is derived from an EMBL/GenBank/DDBJ whole genome shotgun (WGS) entry which is preliminary data.</text>
</comment>
<dbReference type="OrthoDB" id="2757774at2759"/>
<evidence type="ECO:0000313" key="2">
    <source>
        <dbReference type="EMBL" id="PIL33359.1"/>
    </source>
</evidence>
<feature type="compositionally biased region" description="Basic and acidic residues" evidence="1">
    <location>
        <begin position="288"/>
        <end position="299"/>
    </location>
</feature>
<dbReference type="Proteomes" id="UP000230002">
    <property type="component" value="Unassembled WGS sequence"/>
</dbReference>
<dbReference type="EMBL" id="AYKW01000008">
    <property type="protein sequence ID" value="PIL33359.1"/>
    <property type="molecule type" value="Genomic_DNA"/>
</dbReference>
<accession>A0A2G8SHW0</accession>
<reference evidence="2 3" key="1">
    <citation type="journal article" date="2015" name="Sci. Rep.">
        <title>Chromosome-level genome map provides insights into diverse defense mechanisms in the medicinal fungus Ganoderma sinense.</title>
        <authorList>
            <person name="Zhu Y."/>
            <person name="Xu J."/>
            <person name="Sun C."/>
            <person name="Zhou S."/>
            <person name="Xu H."/>
            <person name="Nelson D.R."/>
            <person name="Qian J."/>
            <person name="Song J."/>
            <person name="Luo H."/>
            <person name="Xiang L."/>
            <person name="Li Y."/>
            <person name="Xu Z."/>
            <person name="Ji A."/>
            <person name="Wang L."/>
            <person name="Lu S."/>
            <person name="Hayward A."/>
            <person name="Sun W."/>
            <person name="Li X."/>
            <person name="Schwartz D.C."/>
            <person name="Wang Y."/>
            <person name="Chen S."/>
        </authorList>
    </citation>
    <scope>NUCLEOTIDE SEQUENCE [LARGE SCALE GENOMIC DNA]</scope>
    <source>
        <strain evidence="2 3">ZZ0214-1</strain>
    </source>
</reference>
<evidence type="ECO:0000313" key="3">
    <source>
        <dbReference type="Proteomes" id="UP000230002"/>
    </source>
</evidence>
<evidence type="ECO:0000256" key="1">
    <source>
        <dbReference type="SAM" id="MobiDB-lite"/>
    </source>
</evidence>